<keyword evidence="3 4" id="KW-0175">Coiled coil</keyword>
<dbReference type="InterPro" id="IPR026757">
    <property type="entry name" value="ENTR1"/>
</dbReference>
<evidence type="ECO:0000313" key="6">
    <source>
        <dbReference type="EMBL" id="JAC13784.1"/>
    </source>
</evidence>
<dbReference type="GO" id="GO:0030496">
    <property type="term" value="C:midbody"/>
    <property type="evidence" value="ECO:0007669"/>
    <property type="project" value="TreeGrafter"/>
</dbReference>
<organism evidence="6">
    <name type="scientific">Triatoma infestans</name>
    <name type="common">Assassin bug</name>
    <dbReference type="NCBI Taxonomy" id="30076"/>
    <lineage>
        <taxon>Eukaryota</taxon>
        <taxon>Metazoa</taxon>
        <taxon>Ecdysozoa</taxon>
        <taxon>Arthropoda</taxon>
        <taxon>Hexapoda</taxon>
        <taxon>Insecta</taxon>
        <taxon>Pterygota</taxon>
        <taxon>Neoptera</taxon>
        <taxon>Paraneoptera</taxon>
        <taxon>Hemiptera</taxon>
        <taxon>Heteroptera</taxon>
        <taxon>Panheteroptera</taxon>
        <taxon>Cimicomorpha</taxon>
        <taxon>Reduviidae</taxon>
        <taxon>Triatominae</taxon>
        <taxon>Triatoma</taxon>
    </lineage>
</organism>
<evidence type="ECO:0000256" key="3">
    <source>
        <dbReference type="ARBA" id="ARBA00023054"/>
    </source>
</evidence>
<feature type="compositionally biased region" description="Acidic residues" evidence="5">
    <location>
        <begin position="22"/>
        <end position="32"/>
    </location>
</feature>
<evidence type="ECO:0000256" key="4">
    <source>
        <dbReference type="SAM" id="Coils"/>
    </source>
</evidence>
<dbReference type="GO" id="GO:1903566">
    <property type="term" value="P:positive regulation of protein localization to cilium"/>
    <property type="evidence" value="ECO:0007669"/>
    <property type="project" value="TreeGrafter"/>
</dbReference>
<dbReference type="GO" id="GO:0055037">
    <property type="term" value="C:recycling endosome"/>
    <property type="evidence" value="ECO:0007669"/>
    <property type="project" value="TreeGrafter"/>
</dbReference>
<comment type="similarity">
    <text evidence="1">Belongs to the ENTR1 family.</text>
</comment>
<reference evidence="6" key="1">
    <citation type="journal article" date="2014" name="PLoS Negl. Trop. Dis.">
        <title>An updated insight into the Sialotranscriptome of Triatoma infestans: developmental stage and geographic variations.</title>
        <authorList>
            <person name="Schwarz A."/>
            <person name="Medrano-Mercado N."/>
            <person name="Schaub G.A."/>
            <person name="Struchiner C.J."/>
            <person name="Bargues M.D."/>
            <person name="Levy M.Z."/>
            <person name="Ribeiro J.M."/>
        </authorList>
    </citation>
    <scope>NUCLEOTIDE SEQUENCE</scope>
    <source>
        <strain evidence="6">Chile</strain>
        <tissue evidence="6">Salivary glands</tissue>
    </source>
</reference>
<feature type="compositionally biased region" description="Acidic residues" evidence="5">
    <location>
        <begin position="405"/>
        <end position="414"/>
    </location>
</feature>
<feature type="compositionally biased region" description="Polar residues" evidence="5">
    <location>
        <begin position="92"/>
        <end position="104"/>
    </location>
</feature>
<feature type="region of interest" description="Disordered" evidence="5">
    <location>
        <begin position="336"/>
        <end position="356"/>
    </location>
</feature>
<dbReference type="GO" id="GO:0032465">
    <property type="term" value="P:regulation of cytokinesis"/>
    <property type="evidence" value="ECO:0007669"/>
    <property type="project" value="TreeGrafter"/>
</dbReference>
<dbReference type="GO" id="GO:0036064">
    <property type="term" value="C:ciliary basal body"/>
    <property type="evidence" value="ECO:0007669"/>
    <property type="project" value="TreeGrafter"/>
</dbReference>
<evidence type="ECO:0000256" key="1">
    <source>
        <dbReference type="ARBA" id="ARBA00007791"/>
    </source>
</evidence>
<dbReference type="PANTHER" id="PTHR31259">
    <property type="entry name" value="ENDOSOME-ASSOCIATED TRAFFICKING REGULATOR 1"/>
    <property type="match status" value="1"/>
</dbReference>
<dbReference type="EMBL" id="GBBI01004928">
    <property type="protein sequence ID" value="JAC13784.1"/>
    <property type="molecule type" value="mRNA"/>
</dbReference>
<proteinExistence type="evidence at transcript level"/>
<dbReference type="GO" id="GO:0005769">
    <property type="term" value="C:early endosome"/>
    <property type="evidence" value="ECO:0007669"/>
    <property type="project" value="TreeGrafter"/>
</dbReference>
<dbReference type="GO" id="GO:0045724">
    <property type="term" value="P:positive regulation of cilium assembly"/>
    <property type="evidence" value="ECO:0007669"/>
    <property type="project" value="TreeGrafter"/>
</dbReference>
<evidence type="ECO:0000256" key="2">
    <source>
        <dbReference type="ARBA" id="ARBA00016007"/>
    </source>
</evidence>
<feature type="compositionally biased region" description="Low complexity" evidence="5">
    <location>
        <begin position="341"/>
        <end position="353"/>
    </location>
</feature>
<accession>A0A023EYS4</accession>
<name>A0A023EYS4_TRIIF</name>
<dbReference type="AlphaFoldDB" id="A0A023EYS4"/>
<feature type="region of interest" description="Disordered" evidence="5">
    <location>
        <begin position="187"/>
        <end position="239"/>
    </location>
</feature>
<feature type="region of interest" description="Disordered" evidence="5">
    <location>
        <begin position="1"/>
        <end position="132"/>
    </location>
</feature>
<dbReference type="GO" id="GO:0005813">
    <property type="term" value="C:centrosome"/>
    <property type="evidence" value="ECO:0007669"/>
    <property type="project" value="TreeGrafter"/>
</dbReference>
<evidence type="ECO:0000256" key="5">
    <source>
        <dbReference type="SAM" id="MobiDB-lite"/>
    </source>
</evidence>
<feature type="coiled-coil region" evidence="4">
    <location>
        <begin position="256"/>
        <end position="335"/>
    </location>
</feature>
<feature type="compositionally biased region" description="Polar residues" evidence="5">
    <location>
        <begin position="9"/>
        <end position="21"/>
    </location>
</feature>
<dbReference type="PANTHER" id="PTHR31259:SF3">
    <property type="entry name" value="ENDOSOME-ASSOCIATED-TRAFFICKING REGULATOR 1"/>
    <property type="match status" value="1"/>
</dbReference>
<sequence>MADNGKGGSNNYSRMGRTTSPEENEEEEESAGDEQQSFISPDIGLGDLASQKFQRNLMGESSLGAVGGSTDGSSTVNRRDDVPFSLRHFLSGNRSESSRATGSSNVGGGARPKVYPGTPPPSPRLHPEITSGLPDFVQDHLVVEQVYLNSTGPLSSLALDNIPPQLPPSPDGAYSNRVDLPFDLTARSDSHETPLDLPPLGIVDVGPSKSLPDFLSDGPIRSERRHDSQPVSAANSPDREIGHALSLENSRLRRELEILKTQLSIQMTRSESLEREVNRLRNRDRNSASFDSIIEQLEENLSRMTRRAVTAENKIARLKQENQALKTELETARSNCRIRESSTSAASSSQPQSDNERLASQLRNAANTAELSLRQLLVGVENLRTLASSLDSGQTRRLENSSSDSGDDEPGPAL</sequence>
<protein>
    <recommendedName>
        <fullName evidence="2">Endosome-associated-trafficking regulator 1</fullName>
    </recommendedName>
</protein>
<feature type="region of interest" description="Disordered" evidence="5">
    <location>
        <begin position="389"/>
        <end position="414"/>
    </location>
</feature>